<reference evidence="1" key="1">
    <citation type="submission" date="2013-12" db="EMBL/GenBank/DDBJ databases">
        <title>The Genome Sequence of Aphanomyces astaci APO3.</title>
        <authorList>
            <consortium name="The Broad Institute Genomics Platform"/>
            <person name="Russ C."/>
            <person name="Tyler B."/>
            <person name="van West P."/>
            <person name="Dieguez-Uribeondo J."/>
            <person name="Young S.K."/>
            <person name="Zeng Q."/>
            <person name="Gargeya S."/>
            <person name="Fitzgerald M."/>
            <person name="Abouelleil A."/>
            <person name="Alvarado L."/>
            <person name="Chapman S.B."/>
            <person name="Gainer-Dewar J."/>
            <person name="Goldberg J."/>
            <person name="Griggs A."/>
            <person name="Gujja S."/>
            <person name="Hansen M."/>
            <person name="Howarth C."/>
            <person name="Imamovic A."/>
            <person name="Ireland A."/>
            <person name="Larimer J."/>
            <person name="McCowan C."/>
            <person name="Murphy C."/>
            <person name="Pearson M."/>
            <person name="Poon T.W."/>
            <person name="Priest M."/>
            <person name="Roberts A."/>
            <person name="Saif S."/>
            <person name="Shea T."/>
            <person name="Sykes S."/>
            <person name="Wortman J."/>
            <person name="Nusbaum C."/>
            <person name="Birren B."/>
        </authorList>
    </citation>
    <scope>NUCLEOTIDE SEQUENCE [LARGE SCALE GENOMIC DNA]</scope>
    <source>
        <strain evidence="1">APO3</strain>
    </source>
</reference>
<proteinExistence type="predicted"/>
<dbReference type="AlphaFoldDB" id="W4GG67"/>
<accession>W4GG67</accession>
<protein>
    <submittedName>
        <fullName evidence="1">Uncharacterized protein</fullName>
    </submittedName>
</protein>
<sequence length="111" mass="12104">MVARPPRCAKAIPIDQSSLSLSGSCVLKCTSVAGWQHHVDTEVTGPMIFWSKAWKVCWRGGERTKPYLSKADSWNSTLKHLRVSCLTSPPVVACACMRSFSLFAASIAACM</sequence>
<dbReference type="GeneID" id="20809532"/>
<name>W4GG67_APHAT</name>
<dbReference type="EMBL" id="KI913129">
    <property type="protein sequence ID" value="ETV78682.1"/>
    <property type="molecule type" value="Genomic_DNA"/>
</dbReference>
<evidence type="ECO:0000313" key="1">
    <source>
        <dbReference type="EMBL" id="ETV78682.1"/>
    </source>
</evidence>
<dbReference type="VEuPathDB" id="FungiDB:H257_07536"/>
<gene>
    <name evidence="1" type="ORF">H257_07536</name>
</gene>
<organism evidence="1">
    <name type="scientific">Aphanomyces astaci</name>
    <name type="common">Crayfish plague agent</name>
    <dbReference type="NCBI Taxonomy" id="112090"/>
    <lineage>
        <taxon>Eukaryota</taxon>
        <taxon>Sar</taxon>
        <taxon>Stramenopiles</taxon>
        <taxon>Oomycota</taxon>
        <taxon>Saprolegniomycetes</taxon>
        <taxon>Saprolegniales</taxon>
        <taxon>Verrucalvaceae</taxon>
        <taxon>Aphanomyces</taxon>
    </lineage>
</organism>
<dbReference type="RefSeq" id="XP_009831401.1">
    <property type="nucleotide sequence ID" value="XM_009833099.1"/>
</dbReference>